<reference evidence="1" key="2">
    <citation type="submission" date="2020-05" db="UniProtKB">
        <authorList>
            <consortium name="EnsemblMetazoa"/>
        </authorList>
    </citation>
    <scope>IDENTIFICATION</scope>
    <source>
        <strain evidence="1">FAR1</strain>
    </source>
</reference>
<sequence>MDVWSRFVHQVCSRGVPTCSLFSTFSNSPLPTCSKKKEKSLLVSSLSKNSRIISSCGSNANMSSTNPFNPLVLLHAEPDAVQVPPEAAHLAEIHDFQPDLRVVLGRHVVERALHLDVVVVVVLHQPLHVLERHQIDKVHQVLLQLVARFLLDVPDVIAKYLTEFGQCHHEQKQWNCPPPMY</sequence>
<dbReference type="EnsemblMetazoa" id="AFAF015622-RA">
    <property type="protein sequence ID" value="AFAF015622-PA"/>
    <property type="gene ID" value="AFAF015622"/>
</dbReference>
<protein>
    <submittedName>
        <fullName evidence="1">Uncharacterized protein</fullName>
    </submittedName>
</protein>
<keyword evidence="2" id="KW-1185">Reference proteome</keyword>
<reference evidence="2" key="1">
    <citation type="submission" date="2014-01" db="EMBL/GenBank/DDBJ databases">
        <title>The Genome Sequence of Anopheles farauti FAR1 (V2).</title>
        <authorList>
            <consortium name="The Broad Institute Genomics Platform"/>
            <person name="Neafsey D.E."/>
            <person name="Besansky N."/>
            <person name="Howell P."/>
            <person name="Walton C."/>
            <person name="Young S.K."/>
            <person name="Zeng Q."/>
            <person name="Gargeya S."/>
            <person name="Fitzgerald M."/>
            <person name="Haas B."/>
            <person name="Abouelleil A."/>
            <person name="Allen A.W."/>
            <person name="Alvarado L."/>
            <person name="Arachchi H.M."/>
            <person name="Berlin A.M."/>
            <person name="Chapman S.B."/>
            <person name="Gainer-Dewar J."/>
            <person name="Goldberg J."/>
            <person name="Griggs A."/>
            <person name="Gujja S."/>
            <person name="Hansen M."/>
            <person name="Howarth C."/>
            <person name="Imamovic A."/>
            <person name="Ireland A."/>
            <person name="Larimer J."/>
            <person name="McCowan C."/>
            <person name="Murphy C."/>
            <person name="Pearson M."/>
            <person name="Poon T.W."/>
            <person name="Priest M."/>
            <person name="Roberts A."/>
            <person name="Saif S."/>
            <person name="Shea T."/>
            <person name="Sisk P."/>
            <person name="Sykes S."/>
            <person name="Wortman J."/>
            <person name="Nusbaum C."/>
            <person name="Birren B."/>
        </authorList>
    </citation>
    <scope>NUCLEOTIDE SEQUENCE [LARGE SCALE GENOMIC DNA]</scope>
    <source>
        <strain evidence="2">FAR1</strain>
    </source>
</reference>
<proteinExistence type="predicted"/>
<dbReference type="EMBL" id="AXCN02000488">
    <property type="status" value="NOT_ANNOTATED_CDS"/>
    <property type="molecule type" value="Genomic_DNA"/>
</dbReference>
<evidence type="ECO:0000313" key="1">
    <source>
        <dbReference type="EnsemblMetazoa" id="AFAF015622-PA"/>
    </source>
</evidence>
<accession>A0A182QRV5</accession>
<name>A0A182QRV5_9DIPT</name>
<evidence type="ECO:0000313" key="2">
    <source>
        <dbReference type="Proteomes" id="UP000075886"/>
    </source>
</evidence>
<dbReference type="AlphaFoldDB" id="A0A182QRV5"/>
<dbReference type="VEuPathDB" id="VectorBase:AFAF015622"/>
<dbReference type="Proteomes" id="UP000075886">
    <property type="component" value="Unassembled WGS sequence"/>
</dbReference>
<organism evidence="1 2">
    <name type="scientific">Anopheles farauti</name>
    <dbReference type="NCBI Taxonomy" id="69004"/>
    <lineage>
        <taxon>Eukaryota</taxon>
        <taxon>Metazoa</taxon>
        <taxon>Ecdysozoa</taxon>
        <taxon>Arthropoda</taxon>
        <taxon>Hexapoda</taxon>
        <taxon>Insecta</taxon>
        <taxon>Pterygota</taxon>
        <taxon>Neoptera</taxon>
        <taxon>Endopterygota</taxon>
        <taxon>Diptera</taxon>
        <taxon>Nematocera</taxon>
        <taxon>Culicoidea</taxon>
        <taxon>Culicidae</taxon>
        <taxon>Anophelinae</taxon>
        <taxon>Anopheles</taxon>
    </lineage>
</organism>